<dbReference type="RefSeq" id="WP_263995041.1">
    <property type="nucleotide sequence ID" value="NZ_JACKVK010000004.1"/>
</dbReference>
<organism evidence="1 2">
    <name type="scientific">Mycobacterium yunnanensis</name>
    <dbReference type="NCBI Taxonomy" id="368477"/>
    <lineage>
        <taxon>Bacteria</taxon>
        <taxon>Bacillati</taxon>
        <taxon>Actinomycetota</taxon>
        <taxon>Actinomycetes</taxon>
        <taxon>Mycobacteriales</taxon>
        <taxon>Mycobacteriaceae</taxon>
        <taxon>Mycobacterium</taxon>
    </lineage>
</organism>
<evidence type="ECO:0000313" key="2">
    <source>
        <dbReference type="Proteomes" id="UP001141629"/>
    </source>
</evidence>
<gene>
    <name evidence="1" type="ORF">H7K45_06920</name>
</gene>
<dbReference type="EMBL" id="JACKVK010000004">
    <property type="protein sequence ID" value="MCV7420266.1"/>
    <property type="molecule type" value="Genomic_DNA"/>
</dbReference>
<accession>A0A9X2YZD3</accession>
<dbReference type="AlphaFoldDB" id="A0A9X2YZD3"/>
<comment type="caution">
    <text evidence="1">The sequence shown here is derived from an EMBL/GenBank/DDBJ whole genome shotgun (WGS) entry which is preliminary data.</text>
</comment>
<evidence type="ECO:0000313" key="1">
    <source>
        <dbReference type="EMBL" id="MCV7420266.1"/>
    </source>
</evidence>
<name>A0A9X2YZD3_9MYCO</name>
<proteinExistence type="predicted"/>
<reference evidence="1" key="1">
    <citation type="submission" date="2020-07" db="EMBL/GenBank/DDBJ databases">
        <authorList>
            <person name="Pettersson B.M.F."/>
            <person name="Behra P.R.K."/>
            <person name="Ramesh M."/>
            <person name="Das S."/>
            <person name="Dasgupta S."/>
            <person name="Kirsebom L.A."/>
        </authorList>
    </citation>
    <scope>NUCLEOTIDE SEQUENCE</scope>
    <source>
        <strain evidence="1">DSM 44838</strain>
    </source>
</reference>
<reference evidence="1" key="2">
    <citation type="journal article" date="2022" name="BMC Genomics">
        <title>Comparative genome analysis of mycobacteria focusing on tRNA and non-coding RNA.</title>
        <authorList>
            <person name="Behra P.R.K."/>
            <person name="Pettersson B.M.F."/>
            <person name="Ramesh M."/>
            <person name="Das S."/>
            <person name="Dasgupta S."/>
            <person name="Kirsebom L.A."/>
        </authorList>
    </citation>
    <scope>NUCLEOTIDE SEQUENCE</scope>
    <source>
        <strain evidence="1">DSM 44838</strain>
    </source>
</reference>
<protein>
    <submittedName>
        <fullName evidence="1">Uncharacterized protein</fullName>
    </submittedName>
</protein>
<dbReference type="Proteomes" id="UP001141629">
    <property type="component" value="Unassembled WGS sequence"/>
</dbReference>
<sequence length="70" mass="7485">MASVPLCGSPGGDEYRIMFYTRSSRIQKITRTRAYQAVAAALAGVHAANGLAHGAQPSAHSPARYENRPE</sequence>
<keyword evidence="2" id="KW-1185">Reference proteome</keyword>